<dbReference type="EMBL" id="SRSC01000004">
    <property type="protein sequence ID" value="TGU70438.1"/>
    <property type="molecule type" value="Genomic_DNA"/>
</dbReference>
<dbReference type="AlphaFoldDB" id="A0A4S1CGY4"/>
<feature type="domain" description="Multidrug resistance protein MdtA-like barrel-sandwich hybrid" evidence="4">
    <location>
        <begin position="51"/>
        <end position="172"/>
    </location>
</feature>
<sequence>MKIPHLLLSFRRANRLVSFLACTLAGIVSLPGVSTGEGMVRIQLAPAQQTTLSSEIAANVLKLPFKEGDSFRQGELLVEFDCSLLQAQLQKAQATAEAARETLKVSERLAELNSISSLEVDQARAKVKETDAEVSAMQVTVSKCTMKAPFSGRVAKLQVDRFQYVSPGKPLMDLLDTSRLEVRMIVPSRWLSWLRTKGRFTVHIEELGKSYEARVVRIGARIDPLSQTVPVMGEIVGHHDELVTGMSGTASFAKGQR</sequence>
<comment type="caution">
    <text evidence="6">The sequence shown here is derived from an EMBL/GenBank/DDBJ whole genome shotgun (WGS) entry which is preliminary data.</text>
</comment>
<evidence type="ECO:0000313" key="6">
    <source>
        <dbReference type="EMBL" id="TGU72858.1"/>
    </source>
</evidence>
<reference evidence="6 7" key="1">
    <citation type="submission" date="2019-04" db="EMBL/GenBank/DDBJ databases">
        <title>Geobacter oryzae sp. nov., ferric-reducing bacteria isolated from paddy soil.</title>
        <authorList>
            <person name="Xu Z."/>
            <person name="Masuda Y."/>
            <person name="Itoh H."/>
            <person name="Senoo K."/>
        </authorList>
    </citation>
    <scope>NUCLEOTIDE SEQUENCE [LARGE SCALE GENOMIC DNA]</scope>
    <source>
        <strain evidence="6 7">Red111</strain>
    </source>
</reference>
<dbReference type="GO" id="GO:1990281">
    <property type="term" value="C:efflux pump complex"/>
    <property type="evidence" value="ECO:0007669"/>
    <property type="project" value="TreeGrafter"/>
</dbReference>
<protein>
    <submittedName>
        <fullName evidence="6">Efflux RND transporter periplasmic adaptor subunit</fullName>
    </submittedName>
</protein>
<dbReference type="Proteomes" id="UP000306416">
    <property type="component" value="Unassembled WGS sequence"/>
</dbReference>
<dbReference type="Gene3D" id="1.10.287.470">
    <property type="entry name" value="Helix hairpin bin"/>
    <property type="match status" value="1"/>
</dbReference>
<accession>A0A4S1CGY4</accession>
<dbReference type="PANTHER" id="PTHR30469">
    <property type="entry name" value="MULTIDRUG RESISTANCE PROTEIN MDTA"/>
    <property type="match status" value="1"/>
</dbReference>
<dbReference type="RefSeq" id="WP_135870325.1">
    <property type="nucleotide sequence ID" value="NZ_SRSC01000002.1"/>
</dbReference>
<dbReference type="InterPro" id="IPR058624">
    <property type="entry name" value="MdtA-like_HH"/>
</dbReference>
<evidence type="ECO:0000256" key="2">
    <source>
        <dbReference type="SAM" id="Coils"/>
    </source>
</evidence>
<dbReference type="InterPro" id="IPR058625">
    <property type="entry name" value="MdtA-like_BSH"/>
</dbReference>
<dbReference type="Pfam" id="PF25876">
    <property type="entry name" value="HH_MFP_RND"/>
    <property type="match status" value="1"/>
</dbReference>
<evidence type="ECO:0000313" key="7">
    <source>
        <dbReference type="Proteomes" id="UP000306416"/>
    </source>
</evidence>
<dbReference type="Gene3D" id="2.40.30.170">
    <property type="match status" value="1"/>
</dbReference>
<gene>
    <name evidence="6" type="ORF">E4633_11260</name>
    <name evidence="5" type="ORF">E4633_15650</name>
</gene>
<dbReference type="InterPro" id="IPR006143">
    <property type="entry name" value="RND_pump_MFP"/>
</dbReference>
<comment type="similarity">
    <text evidence="1">Belongs to the membrane fusion protein (MFP) (TC 8.A.1) family.</text>
</comment>
<feature type="domain" description="Multidrug resistance protein MdtA-like alpha-helical hairpin" evidence="3">
    <location>
        <begin position="85"/>
        <end position="143"/>
    </location>
</feature>
<proteinExistence type="inferred from homology"/>
<dbReference type="Gene3D" id="2.40.50.100">
    <property type="match status" value="1"/>
</dbReference>
<keyword evidence="7" id="KW-1185">Reference proteome</keyword>
<evidence type="ECO:0000313" key="5">
    <source>
        <dbReference type="EMBL" id="TGU70438.1"/>
    </source>
</evidence>
<dbReference type="NCBIfam" id="TIGR01730">
    <property type="entry name" value="RND_mfp"/>
    <property type="match status" value="1"/>
</dbReference>
<dbReference type="EMBL" id="SRSC01000002">
    <property type="protein sequence ID" value="TGU72858.1"/>
    <property type="molecule type" value="Genomic_DNA"/>
</dbReference>
<feature type="coiled-coil region" evidence="2">
    <location>
        <begin position="82"/>
        <end position="109"/>
    </location>
</feature>
<evidence type="ECO:0000259" key="4">
    <source>
        <dbReference type="Pfam" id="PF25917"/>
    </source>
</evidence>
<organism evidence="6 7">
    <name type="scientific">Geomonas terrae</name>
    <dbReference type="NCBI Taxonomy" id="2562681"/>
    <lineage>
        <taxon>Bacteria</taxon>
        <taxon>Pseudomonadati</taxon>
        <taxon>Thermodesulfobacteriota</taxon>
        <taxon>Desulfuromonadia</taxon>
        <taxon>Geobacterales</taxon>
        <taxon>Geobacteraceae</taxon>
        <taxon>Geomonas</taxon>
    </lineage>
</organism>
<dbReference type="SUPFAM" id="SSF111369">
    <property type="entry name" value="HlyD-like secretion proteins"/>
    <property type="match status" value="1"/>
</dbReference>
<name>A0A4S1CGY4_9BACT</name>
<evidence type="ECO:0000256" key="1">
    <source>
        <dbReference type="ARBA" id="ARBA00009477"/>
    </source>
</evidence>
<evidence type="ECO:0000259" key="3">
    <source>
        <dbReference type="Pfam" id="PF25876"/>
    </source>
</evidence>
<dbReference type="Pfam" id="PF25917">
    <property type="entry name" value="BSH_RND"/>
    <property type="match status" value="1"/>
</dbReference>
<dbReference type="GO" id="GO:0015562">
    <property type="term" value="F:efflux transmembrane transporter activity"/>
    <property type="evidence" value="ECO:0007669"/>
    <property type="project" value="TreeGrafter"/>
</dbReference>
<keyword evidence="2" id="KW-0175">Coiled coil</keyword>